<protein>
    <submittedName>
        <fullName evidence="2">Uncharacterized protein</fullName>
    </submittedName>
</protein>
<keyword evidence="1" id="KW-0812">Transmembrane</keyword>
<keyword evidence="1" id="KW-0472">Membrane</keyword>
<evidence type="ECO:0000256" key="1">
    <source>
        <dbReference type="SAM" id="Phobius"/>
    </source>
</evidence>
<dbReference type="AlphaFoldDB" id="A0A089LSV0"/>
<dbReference type="EMBL" id="CP009286">
    <property type="protein sequence ID" value="AIQ62288.1"/>
    <property type="molecule type" value="Genomic_DNA"/>
</dbReference>
<reference evidence="2 3" key="1">
    <citation type="submission" date="2014-08" db="EMBL/GenBank/DDBJ databases">
        <title>Comparative genomics of the Paenibacillus odorifer group.</title>
        <authorList>
            <person name="den Bakker H.C."/>
            <person name="Tsai Y.-C."/>
            <person name="Martin N."/>
            <person name="Korlach J."/>
            <person name="Wiedmann M."/>
        </authorList>
    </citation>
    <scope>NUCLEOTIDE SEQUENCE [LARGE SCALE GENOMIC DNA]</scope>
    <source>
        <strain evidence="2 3">DSM 14472</strain>
    </source>
</reference>
<evidence type="ECO:0000313" key="3">
    <source>
        <dbReference type="Proteomes" id="UP000029507"/>
    </source>
</evidence>
<organism evidence="2 3">
    <name type="scientific">Paenibacillus stellifer</name>
    <dbReference type="NCBI Taxonomy" id="169760"/>
    <lineage>
        <taxon>Bacteria</taxon>
        <taxon>Bacillati</taxon>
        <taxon>Bacillota</taxon>
        <taxon>Bacilli</taxon>
        <taxon>Bacillales</taxon>
        <taxon>Paenibacillaceae</taxon>
        <taxon>Paenibacillus</taxon>
    </lineage>
</organism>
<feature type="transmembrane region" description="Helical" evidence="1">
    <location>
        <begin position="300"/>
        <end position="317"/>
    </location>
</feature>
<dbReference type="Proteomes" id="UP000029507">
    <property type="component" value="Chromosome"/>
</dbReference>
<gene>
    <name evidence="2" type="ORF">PSTEL_03305</name>
</gene>
<dbReference type="InterPro" id="IPR010288">
    <property type="entry name" value="EcsB_ABC"/>
</dbReference>
<feature type="transmembrane region" description="Helical" evidence="1">
    <location>
        <begin position="116"/>
        <end position="138"/>
    </location>
</feature>
<evidence type="ECO:0000313" key="2">
    <source>
        <dbReference type="EMBL" id="AIQ62288.1"/>
    </source>
</evidence>
<dbReference type="KEGG" id="pste:PSTEL_03305"/>
<dbReference type="OrthoDB" id="2448479at2"/>
<dbReference type="HOGENOM" id="CLU_054032_1_0_9"/>
<sequence>MNQQYKSDGYRMPSPASLLRLRLTHHWKEQLAIIRTAADWTVLLYILIPGALLGGRYYYGFWHDPLPAWVGVMPYAMFPAILALLMQGGIVLLLHEGDLLFLRQHPKWLRTVMRGGILYSLTVTSLMLAAGFLVLLPFMVRGYGISGPQALALLVLSLCCGACVKLLRHHARVRKTGWRRWLWLTAAALPSVLFIRLAWLFSASTGLLLLAAAVYAAGAVLAYRSRMSLSGTFLGDVREDFKQRMKIAGLLLRGVIDKPRPTRHKPWIFRRSRPLLRTYSPESRLADASIKAFVRNPGHLKLYLQFTGVSIIAILMVPSFLKWIICIVLTVLMAYWLLSFWKLFAADDFIAMLPLDKEQKADAGTLAVPLLISPFSILSAACVCLPLYGWWGLISFIPAGIVLGLIASRMFAAIRLPR</sequence>
<proteinExistence type="predicted"/>
<dbReference type="RefSeq" id="WP_038693444.1">
    <property type="nucleotide sequence ID" value="NZ_CP009286.1"/>
</dbReference>
<feature type="transmembrane region" description="Helical" evidence="1">
    <location>
        <begin position="394"/>
        <end position="414"/>
    </location>
</feature>
<keyword evidence="3" id="KW-1185">Reference proteome</keyword>
<feature type="transmembrane region" description="Helical" evidence="1">
    <location>
        <begin position="150"/>
        <end position="168"/>
    </location>
</feature>
<dbReference type="GO" id="GO:0016020">
    <property type="term" value="C:membrane"/>
    <property type="evidence" value="ECO:0007669"/>
    <property type="project" value="InterPro"/>
</dbReference>
<keyword evidence="1" id="KW-1133">Transmembrane helix</keyword>
<feature type="transmembrane region" description="Helical" evidence="1">
    <location>
        <begin position="366"/>
        <end position="388"/>
    </location>
</feature>
<dbReference type="Pfam" id="PF05975">
    <property type="entry name" value="EcsB"/>
    <property type="match status" value="1"/>
</dbReference>
<feature type="transmembrane region" description="Helical" evidence="1">
    <location>
        <begin position="72"/>
        <end position="95"/>
    </location>
</feature>
<feature type="transmembrane region" description="Helical" evidence="1">
    <location>
        <begin position="205"/>
        <end position="223"/>
    </location>
</feature>
<name>A0A089LSV0_9BACL</name>
<feature type="transmembrane region" description="Helical" evidence="1">
    <location>
        <begin position="32"/>
        <end position="52"/>
    </location>
</feature>
<accession>A0A089LSV0</accession>
<feature type="transmembrane region" description="Helical" evidence="1">
    <location>
        <begin position="180"/>
        <end position="199"/>
    </location>
</feature>
<feature type="transmembrane region" description="Helical" evidence="1">
    <location>
        <begin position="323"/>
        <end position="345"/>
    </location>
</feature>
<dbReference type="STRING" id="169760.PSTEL_03305"/>